<reference evidence="2" key="1">
    <citation type="journal article" date="2024" name="Front. Bioeng. Biotechnol.">
        <title>Genome-scale model development and genomic sequencing of the oleaginous clade Lipomyces.</title>
        <authorList>
            <person name="Czajka J.J."/>
            <person name="Han Y."/>
            <person name="Kim J."/>
            <person name="Mondo S.J."/>
            <person name="Hofstad B.A."/>
            <person name="Robles A."/>
            <person name="Haridas S."/>
            <person name="Riley R."/>
            <person name="LaButti K."/>
            <person name="Pangilinan J."/>
            <person name="Andreopoulos W."/>
            <person name="Lipzen A."/>
            <person name="Yan J."/>
            <person name="Wang M."/>
            <person name="Ng V."/>
            <person name="Grigoriev I.V."/>
            <person name="Spatafora J.W."/>
            <person name="Magnuson J.K."/>
            <person name="Baker S.E."/>
            <person name="Pomraning K.R."/>
        </authorList>
    </citation>
    <scope>NUCLEOTIDE SEQUENCE [LARGE SCALE GENOMIC DNA]</scope>
    <source>
        <strain evidence="2">CBS 10300</strain>
    </source>
</reference>
<name>A0ACC3TGM9_9ASCO</name>
<evidence type="ECO:0000313" key="1">
    <source>
        <dbReference type="EMBL" id="KAK9320353.1"/>
    </source>
</evidence>
<sequence>MEDGDNKEFKDSDRFLQPNCGHLDDQSQQPNYGHFDYRKQEMEDNLRVLSERDMRHKSRVRIARAGLRIFNFMCAAVVLGLTASTLAVFDATRDLTEGPFRAWPADANSWPTIVTLVVAAVSVALNSVILFLLAAVSWRSSSRLDTVATVFSVISFVAGIILWSVVSGSLKLSGLKVESAGTDIWTWSCRKGPRRDAFEGEIDFARICLQNDWNFICAILQISAELLSAGVMLFGLYRRVTKKRLSDEEQSYRDYIRANSRVVKDN</sequence>
<comment type="caution">
    <text evidence="1">The sequence shown here is derived from an EMBL/GenBank/DDBJ whole genome shotgun (WGS) entry which is preliminary data.</text>
</comment>
<gene>
    <name evidence="1" type="ORF">V1517DRAFT_329565</name>
</gene>
<keyword evidence="2" id="KW-1185">Reference proteome</keyword>
<organism evidence="1 2">
    <name type="scientific">Lipomyces orientalis</name>
    <dbReference type="NCBI Taxonomy" id="1233043"/>
    <lineage>
        <taxon>Eukaryota</taxon>
        <taxon>Fungi</taxon>
        <taxon>Dikarya</taxon>
        <taxon>Ascomycota</taxon>
        <taxon>Saccharomycotina</taxon>
        <taxon>Lipomycetes</taxon>
        <taxon>Lipomycetales</taxon>
        <taxon>Lipomycetaceae</taxon>
        <taxon>Lipomyces</taxon>
    </lineage>
</organism>
<evidence type="ECO:0000313" key="2">
    <source>
        <dbReference type="Proteomes" id="UP001489719"/>
    </source>
</evidence>
<accession>A0ACC3TGM9</accession>
<protein>
    <submittedName>
        <fullName evidence="1">Uncharacterized protein</fullName>
    </submittedName>
</protein>
<dbReference type="EMBL" id="MU970132">
    <property type="protein sequence ID" value="KAK9320353.1"/>
    <property type="molecule type" value="Genomic_DNA"/>
</dbReference>
<dbReference type="Proteomes" id="UP001489719">
    <property type="component" value="Unassembled WGS sequence"/>
</dbReference>
<proteinExistence type="predicted"/>